<evidence type="ECO:0000256" key="1">
    <source>
        <dbReference type="ARBA" id="ARBA00004442"/>
    </source>
</evidence>
<name>B0NSX9_BACSE</name>
<dbReference type="SUPFAM" id="SSF48452">
    <property type="entry name" value="TPR-like"/>
    <property type="match status" value="1"/>
</dbReference>
<dbReference type="EMBL" id="ABFZ02000020">
    <property type="protein sequence ID" value="EDS14905.1"/>
    <property type="molecule type" value="Genomic_DNA"/>
</dbReference>
<dbReference type="eggNOG" id="COG0446">
    <property type="taxonomic scope" value="Bacteria"/>
</dbReference>
<protein>
    <submittedName>
        <fullName evidence="8">SusD family protein</fullName>
    </submittedName>
</protein>
<evidence type="ECO:0000259" key="6">
    <source>
        <dbReference type="Pfam" id="PF07980"/>
    </source>
</evidence>
<evidence type="ECO:0000313" key="9">
    <source>
        <dbReference type="Proteomes" id="UP000004713"/>
    </source>
</evidence>
<evidence type="ECO:0000256" key="3">
    <source>
        <dbReference type="ARBA" id="ARBA00022729"/>
    </source>
</evidence>
<feature type="domain" description="SusD-like N-terminal" evidence="7">
    <location>
        <begin position="94"/>
        <end position="234"/>
    </location>
</feature>
<dbReference type="Pfam" id="PF14322">
    <property type="entry name" value="SusD-like_3"/>
    <property type="match status" value="1"/>
</dbReference>
<dbReference type="Pfam" id="PF07980">
    <property type="entry name" value="SusD_RagB"/>
    <property type="match status" value="1"/>
</dbReference>
<sequence>MNQKIIIMKLKHKILTLIAGTLTTFALTSCNDFLDRDPLGQFTEDDAPNALIGGKMYNVYYLMRSYNITAGIPAFMIHMVRSEDSEKGSDAGDGADQAAMWDDFQYTASNGTLSAYWGQNYKIIYQCNEILDDLENSGNKDDLENVRTKGEALFFRAYCYFNLVRAWGEVPLVTFKVKEASDANRPKSDVNEIYEQIDKDLTEAEKCLPLTWTSEYTGRITWGAARSLHARTYMMRNDWDNMYDASTEVIKSGLYNLNTPVDKVFTVEGENCGESVFELQCESTDALKNSDVIGSQFCQVQGVRGAGDWDLGWGWHMGTALLGGAFEPGDPRKDATLLYFRRSISDPVTPENTNKPYGESPVSTAMGAYFNKKAYTEPELRKKYTKDGFWVNIRIIRYPDVLLMAAEAANEKGIPGEAIDYLEQVRAHARGADSSILPKVTSTDQSTLRDAIRHERRVELALEPDRFYDLVRWGIAKEVLQAAGKNYQDKNALLPLPQEEIDKSNGVLKQNPDY</sequence>
<keyword evidence="5" id="KW-0998">Cell outer membrane</keyword>
<proteinExistence type="inferred from homology"/>
<evidence type="ECO:0000259" key="7">
    <source>
        <dbReference type="Pfam" id="PF14322"/>
    </source>
</evidence>
<evidence type="ECO:0000256" key="2">
    <source>
        <dbReference type="ARBA" id="ARBA00006275"/>
    </source>
</evidence>
<organism evidence="8 9">
    <name type="scientific">Bacteroides stercoris ATCC 43183</name>
    <dbReference type="NCBI Taxonomy" id="449673"/>
    <lineage>
        <taxon>Bacteria</taxon>
        <taxon>Pseudomonadati</taxon>
        <taxon>Bacteroidota</taxon>
        <taxon>Bacteroidia</taxon>
        <taxon>Bacteroidales</taxon>
        <taxon>Bacteroidaceae</taxon>
        <taxon>Bacteroides</taxon>
    </lineage>
</organism>
<accession>B0NSX9</accession>
<keyword evidence="3" id="KW-0732">Signal</keyword>
<dbReference type="GO" id="GO:0009279">
    <property type="term" value="C:cell outer membrane"/>
    <property type="evidence" value="ECO:0007669"/>
    <property type="project" value="UniProtKB-SubCell"/>
</dbReference>
<dbReference type="PROSITE" id="PS51257">
    <property type="entry name" value="PROKAR_LIPOPROTEIN"/>
    <property type="match status" value="1"/>
</dbReference>
<dbReference type="InterPro" id="IPR012944">
    <property type="entry name" value="SusD_RagB_dom"/>
</dbReference>
<dbReference type="HOGENOM" id="CLU_015553_1_3_10"/>
<dbReference type="Gene3D" id="1.25.40.390">
    <property type="match status" value="1"/>
</dbReference>
<gene>
    <name evidence="8" type="ORF">BACSTE_02594</name>
</gene>
<keyword evidence="4" id="KW-0472">Membrane</keyword>
<dbReference type="InterPro" id="IPR033985">
    <property type="entry name" value="SusD-like_N"/>
</dbReference>
<evidence type="ECO:0000256" key="5">
    <source>
        <dbReference type="ARBA" id="ARBA00023237"/>
    </source>
</evidence>
<comment type="caution">
    <text evidence="8">The sequence shown here is derived from an EMBL/GenBank/DDBJ whole genome shotgun (WGS) entry which is preliminary data.</text>
</comment>
<dbReference type="AlphaFoldDB" id="B0NSX9"/>
<dbReference type="Proteomes" id="UP000004713">
    <property type="component" value="Unassembled WGS sequence"/>
</dbReference>
<dbReference type="InterPro" id="IPR011990">
    <property type="entry name" value="TPR-like_helical_dom_sf"/>
</dbReference>
<reference evidence="8 9" key="1">
    <citation type="submission" date="2007-11" db="EMBL/GenBank/DDBJ databases">
        <title>Draft genome sequence of Bacteroides stercoris(ATCC 43183).</title>
        <authorList>
            <person name="Sudarsanam P."/>
            <person name="Ley R."/>
            <person name="Guruge J."/>
            <person name="Turnbaugh P.J."/>
            <person name="Mahowald M."/>
            <person name="Liep D."/>
            <person name="Gordon J."/>
        </authorList>
    </citation>
    <scope>NUCLEOTIDE SEQUENCE [LARGE SCALE GENOMIC DNA]</scope>
    <source>
        <strain evidence="8 9">ATCC 43183</strain>
    </source>
</reference>
<comment type="subcellular location">
    <subcellularLocation>
        <location evidence="1">Cell outer membrane</location>
    </subcellularLocation>
</comment>
<feature type="domain" description="RagB/SusD" evidence="6">
    <location>
        <begin position="326"/>
        <end position="514"/>
    </location>
</feature>
<comment type="similarity">
    <text evidence="2">Belongs to the SusD family.</text>
</comment>
<reference evidence="8 9" key="2">
    <citation type="submission" date="2007-11" db="EMBL/GenBank/DDBJ databases">
        <authorList>
            <person name="Fulton L."/>
            <person name="Clifton S."/>
            <person name="Fulton B."/>
            <person name="Xu J."/>
            <person name="Minx P."/>
            <person name="Pepin K.H."/>
            <person name="Johnson M."/>
            <person name="Thiruvilangam P."/>
            <person name="Bhonagiri V."/>
            <person name="Nash W.E."/>
            <person name="Mardis E.R."/>
            <person name="Wilson R.K."/>
        </authorList>
    </citation>
    <scope>NUCLEOTIDE SEQUENCE [LARGE SCALE GENOMIC DNA]</scope>
    <source>
        <strain evidence="8 9">ATCC 43183</strain>
    </source>
</reference>
<evidence type="ECO:0000256" key="4">
    <source>
        <dbReference type="ARBA" id="ARBA00023136"/>
    </source>
</evidence>
<dbReference type="CDD" id="cd08977">
    <property type="entry name" value="SusD"/>
    <property type="match status" value="1"/>
</dbReference>
<evidence type="ECO:0000313" key="8">
    <source>
        <dbReference type="EMBL" id="EDS14905.1"/>
    </source>
</evidence>